<dbReference type="GO" id="GO:0004491">
    <property type="term" value="F:methylmalonate-semialdehyde dehydrogenase (acylating, NAD) activity"/>
    <property type="evidence" value="ECO:0007669"/>
    <property type="project" value="UniProtKB-EC"/>
</dbReference>
<feature type="non-terminal residue" evidence="5">
    <location>
        <position position="183"/>
    </location>
</feature>
<dbReference type="InterPro" id="IPR016161">
    <property type="entry name" value="Ald_DH/histidinol_DH"/>
</dbReference>
<dbReference type="InterPro" id="IPR016162">
    <property type="entry name" value="Ald_DH_N"/>
</dbReference>
<dbReference type="InterPro" id="IPR010061">
    <property type="entry name" value="MeMal-semiAld_DH"/>
</dbReference>
<dbReference type="PANTHER" id="PTHR43866:SF3">
    <property type="entry name" value="METHYLMALONATE-SEMIALDEHYDE DEHYDROGENASE [ACYLATING], MITOCHONDRIAL"/>
    <property type="match status" value="1"/>
</dbReference>
<dbReference type="EMBL" id="JBJQND010000006">
    <property type="protein sequence ID" value="KAL3872775.1"/>
    <property type="molecule type" value="Genomic_DNA"/>
</dbReference>
<comment type="similarity">
    <text evidence="1">Belongs to the aldehyde dehydrogenase family.</text>
</comment>
<accession>A0ABD3WGY3</accession>
<dbReference type="Gene3D" id="3.40.605.10">
    <property type="entry name" value="Aldehyde Dehydrogenase, Chain A, domain 1"/>
    <property type="match status" value="1"/>
</dbReference>
<evidence type="ECO:0000256" key="1">
    <source>
        <dbReference type="ARBA" id="ARBA00009986"/>
    </source>
</evidence>
<dbReference type="Pfam" id="PF00171">
    <property type="entry name" value="Aldedh"/>
    <property type="match status" value="1"/>
</dbReference>
<comment type="caution">
    <text evidence="5">The sequence shown here is derived from an EMBL/GenBank/DDBJ whole genome shotgun (WGS) entry which is preliminary data.</text>
</comment>
<dbReference type="PANTHER" id="PTHR43866">
    <property type="entry name" value="MALONATE-SEMIALDEHYDE DEHYDROGENASE"/>
    <property type="match status" value="1"/>
</dbReference>
<dbReference type="AlphaFoldDB" id="A0ABD3WGY3"/>
<evidence type="ECO:0000259" key="4">
    <source>
        <dbReference type="Pfam" id="PF00171"/>
    </source>
</evidence>
<gene>
    <name evidence="5" type="ORF">ACJMK2_035976</name>
</gene>
<reference evidence="5 6" key="1">
    <citation type="submission" date="2024-11" db="EMBL/GenBank/DDBJ databases">
        <title>Chromosome-level genome assembly of the freshwater bivalve Anodonta woodiana.</title>
        <authorList>
            <person name="Chen X."/>
        </authorList>
    </citation>
    <scope>NUCLEOTIDE SEQUENCE [LARGE SCALE GENOMIC DNA]</scope>
    <source>
        <strain evidence="5">MN2024</strain>
        <tissue evidence="5">Gills</tissue>
    </source>
</reference>
<dbReference type="InterPro" id="IPR015590">
    <property type="entry name" value="Aldehyde_DH_dom"/>
</dbReference>
<evidence type="ECO:0000313" key="5">
    <source>
        <dbReference type="EMBL" id="KAL3872775.1"/>
    </source>
</evidence>
<dbReference type="Proteomes" id="UP001634394">
    <property type="component" value="Unassembled WGS sequence"/>
</dbReference>
<evidence type="ECO:0000313" key="6">
    <source>
        <dbReference type="Proteomes" id="UP001634394"/>
    </source>
</evidence>
<dbReference type="SUPFAM" id="SSF53720">
    <property type="entry name" value="ALDH-like"/>
    <property type="match status" value="1"/>
</dbReference>
<evidence type="ECO:0000256" key="2">
    <source>
        <dbReference type="ARBA" id="ARBA00047644"/>
    </source>
</evidence>
<organism evidence="5 6">
    <name type="scientific">Sinanodonta woodiana</name>
    <name type="common">Chinese pond mussel</name>
    <name type="synonym">Anodonta woodiana</name>
    <dbReference type="NCBI Taxonomy" id="1069815"/>
    <lineage>
        <taxon>Eukaryota</taxon>
        <taxon>Metazoa</taxon>
        <taxon>Spiralia</taxon>
        <taxon>Lophotrochozoa</taxon>
        <taxon>Mollusca</taxon>
        <taxon>Bivalvia</taxon>
        <taxon>Autobranchia</taxon>
        <taxon>Heteroconchia</taxon>
        <taxon>Palaeoheterodonta</taxon>
        <taxon>Unionida</taxon>
        <taxon>Unionoidea</taxon>
        <taxon>Unionidae</taxon>
        <taxon>Unioninae</taxon>
        <taxon>Sinanodonta</taxon>
    </lineage>
</organism>
<comment type="catalytic activity">
    <reaction evidence="2">
        <text>2-methyl-3-oxopropanoate + NAD(+) + CoA + H2O = propanoyl-CoA + hydrogencarbonate + NADH + H(+)</text>
        <dbReference type="Rhea" id="RHEA:20804"/>
        <dbReference type="ChEBI" id="CHEBI:15377"/>
        <dbReference type="ChEBI" id="CHEBI:15378"/>
        <dbReference type="ChEBI" id="CHEBI:17544"/>
        <dbReference type="ChEBI" id="CHEBI:57287"/>
        <dbReference type="ChEBI" id="CHEBI:57392"/>
        <dbReference type="ChEBI" id="CHEBI:57540"/>
        <dbReference type="ChEBI" id="CHEBI:57700"/>
        <dbReference type="ChEBI" id="CHEBI:57945"/>
        <dbReference type="EC" id="1.2.1.27"/>
    </reaction>
    <physiologicalReaction direction="left-to-right" evidence="2">
        <dbReference type="Rhea" id="RHEA:20805"/>
    </physiologicalReaction>
</comment>
<feature type="domain" description="Aldehyde dehydrogenase" evidence="4">
    <location>
        <begin position="16"/>
        <end position="161"/>
    </location>
</feature>
<proteinExistence type="inferred from homology"/>
<comment type="catalytic activity">
    <reaction evidence="3">
        <text>3-oxopropanoate + NAD(+) + CoA + H2O = hydrogencarbonate + acetyl-CoA + NADH + H(+)</text>
        <dbReference type="Rhea" id="RHEA:76615"/>
        <dbReference type="ChEBI" id="CHEBI:15377"/>
        <dbReference type="ChEBI" id="CHEBI:15378"/>
        <dbReference type="ChEBI" id="CHEBI:17544"/>
        <dbReference type="ChEBI" id="CHEBI:33190"/>
        <dbReference type="ChEBI" id="CHEBI:57287"/>
        <dbReference type="ChEBI" id="CHEBI:57288"/>
        <dbReference type="ChEBI" id="CHEBI:57540"/>
        <dbReference type="ChEBI" id="CHEBI:57945"/>
        <dbReference type="EC" id="1.2.1.27"/>
    </reaction>
    <physiologicalReaction direction="left-to-right" evidence="3">
        <dbReference type="Rhea" id="RHEA:76616"/>
    </physiologicalReaction>
</comment>
<evidence type="ECO:0000256" key="3">
    <source>
        <dbReference type="ARBA" id="ARBA00048821"/>
    </source>
</evidence>
<name>A0ABD3WGY3_SINWO</name>
<sequence>MMFLKPTTKLFINGQFVESKTKQWTNVYDPATNEVLTRVPEATTDEMEDAVAAAKEAYKTWKNTSILTRQQCMFRFRNLIKENLTELARNITKEQGKTLMDAESDVIAGLRAVEHCCSIPSLSLGETLGGIAKDMDTITYRMPLGVTAGITPFNMPAMIPLAVDFICDHPDIKAISFVGSNLV</sequence>
<protein>
    <recommendedName>
        <fullName evidence="4">Aldehyde dehydrogenase domain-containing protein</fullName>
    </recommendedName>
</protein>
<keyword evidence="6" id="KW-1185">Reference proteome</keyword>